<evidence type="ECO:0000313" key="2">
    <source>
        <dbReference type="EMBL" id="KAF2962614.1"/>
    </source>
</evidence>
<dbReference type="EMBL" id="WUBL01000353">
    <property type="protein sequence ID" value="KAF2962614.1"/>
    <property type="molecule type" value="Genomic_DNA"/>
</dbReference>
<name>A0A7C8MPT9_9PEZI</name>
<evidence type="ECO:0000256" key="1">
    <source>
        <dbReference type="SAM" id="MobiDB-lite"/>
    </source>
</evidence>
<dbReference type="InParanoid" id="A0A7C8MPT9"/>
<reference evidence="2 3" key="1">
    <citation type="submission" date="2019-12" db="EMBL/GenBank/DDBJ databases">
        <title>Draft genome sequence of the ascomycete Xylaria multiplex DSM 110363.</title>
        <authorList>
            <person name="Buettner E."/>
            <person name="Kellner H."/>
        </authorList>
    </citation>
    <scope>NUCLEOTIDE SEQUENCE [LARGE SCALE GENOMIC DNA]</scope>
    <source>
        <strain evidence="2 3">DSM 110363</strain>
    </source>
</reference>
<evidence type="ECO:0000313" key="3">
    <source>
        <dbReference type="Proteomes" id="UP000481858"/>
    </source>
</evidence>
<comment type="caution">
    <text evidence="2">The sequence shown here is derived from an EMBL/GenBank/DDBJ whole genome shotgun (WGS) entry which is preliminary data.</text>
</comment>
<sequence>MALTADRLAPLDKDYIYASDTSDEPEPLPIEKLRRAKISIYAAMRSLQHVGPEGRRILRKDELHIFGEYDVRFRDTQRQTQEKDNLDYWVGKAQFFETQLMRNIQSHPSAPQRTGSSDDPQQAQRLALGDKLSRAERTNRAVDAWASAVRNPARKSIE</sequence>
<keyword evidence="3" id="KW-1185">Reference proteome</keyword>
<gene>
    <name evidence="2" type="ORF">GQX73_g10959</name>
</gene>
<proteinExistence type="predicted"/>
<accession>A0A7C8MPT9</accession>
<feature type="compositionally biased region" description="Polar residues" evidence="1">
    <location>
        <begin position="102"/>
        <end position="124"/>
    </location>
</feature>
<feature type="region of interest" description="Disordered" evidence="1">
    <location>
        <begin position="102"/>
        <end position="133"/>
    </location>
</feature>
<protein>
    <submittedName>
        <fullName evidence="2">Uncharacterized protein</fullName>
    </submittedName>
</protein>
<dbReference type="Proteomes" id="UP000481858">
    <property type="component" value="Unassembled WGS sequence"/>
</dbReference>
<dbReference type="AlphaFoldDB" id="A0A7C8MPT9"/>
<organism evidence="2 3">
    <name type="scientific">Xylaria multiplex</name>
    <dbReference type="NCBI Taxonomy" id="323545"/>
    <lineage>
        <taxon>Eukaryota</taxon>
        <taxon>Fungi</taxon>
        <taxon>Dikarya</taxon>
        <taxon>Ascomycota</taxon>
        <taxon>Pezizomycotina</taxon>
        <taxon>Sordariomycetes</taxon>
        <taxon>Xylariomycetidae</taxon>
        <taxon>Xylariales</taxon>
        <taxon>Xylariaceae</taxon>
        <taxon>Xylaria</taxon>
    </lineage>
</organism>
<dbReference type="OrthoDB" id="5153662at2759"/>